<dbReference type="RefSeq" id="WP_301811989.1">
    <property type="nucleotide sequence ID" value="NZ_JAUJZH010000013.1"/>
</dbReference>
<dbReference type="PANTHER" id="PTHR36837:SF5">
    <property type="entry name" value="POLY-3-HYDROXYBUTYRATE SYNTHASE"/>
    <property type="match status" value="1"/>
</dbReference>
<keyword evidence="1" id="KW-0808">Transferase</keyword>
<evidence type="ECO:0000256" key="1">
    <source>
        <dbReference type="ARBA" id="ARBA00022679"/>
    </source>
</evidence>
<gene>
    <name evidence="5" type="ORF">Q2T77_19000</name>
</gene>
<dbReference type="Proteomes" id="UP001169027">
    <property type="component" value="Unassembled WGS sequence"/>
</dbReference>
<name>A0ABT8SAB5_9BURK</name>
<keyword evidence="6" id="KW-1185">Reference proteome</keyword>
<dbReference type="GO" id="GO:0016787">
    <property type="term" value="F:hydrolase activity"/>
    <property type="evidence" value="ECO:0007669"/>
    <property type="project" value="UniProtKB-KW"/>
</dbReference>
<reference evidence="5" key="1">
    <citation type="submission" date="2023-06" db="EMBL/GenBank/DDBJ databases">
        <authorList>
            <person name="Jiang Y."/>
            <person name="Liu Q."/>
        </authorList>
    </citation>
    <scope>NUCLEOTIDE SEQUENCE</scope>
    <source>
        <strain evidence="5">CGMCC 1.12090</strain>
    </source>
</reference>
<organism evidence="5 6">
    <name type="scientific">Variovorax ginsengisoli</name>
    <dbReference type="NCBI Taxonomy" id="363844"/>
    <lineage>
        <taxon>Bacteria</taxon>
        <taxon>Pseudomonadati</taxon>
        <taxon>Pseudomonadota</taxon>
        <taxon>Betaproteobacteria</taxon>
        <taxon>Burkholderiales</taxon>
        <taxon>Comamonadaceae</taxon>
        <taxon>Variovorax</taxon>
    </lineage>
</organism>
<dbReference type="Pfam" id="PF07167">
    <property type="entry name" value="PhaC_N"/>
    <property type="match status" value="1"/>
</dbReference>
<protein>
    <submittedName>
        <fullName evidence="5">Alpha/beta fold hydrolase</fullName>
    </submittedName>
</protein>
<evidence type="ECO:0000313" key="5">
    <source>
        <dbReference type="EMBL" id="MDO1534381.1"/>
    </source>
</evidence>
<accession>A0ABT8SAB5</accession>
<comment type="caution">
    <text evidence="5">The sequence shown here is derived from an EMBL/GenBank/DDBJ whole genome shotgun (WGS) entry which is preliminary data.</text>
</comment>
<evidence type="ECO:0000259" key="3">
    <source>
        <dbReference type="Pfam" id="PF07167"/>
    </source>
</evidence>
<dbReference type="InterPro" id="IPR029058">
    <property type="entry name" value="AB_hydrolase_fold"/>
</dbReference>
<feature type="domain" description="Poly-beta-hydroxybutyrate polymerase N-terminal" evidence="3">
    <location>
        <begin position="83"/>
        <end position="251"/>
    </location>
</feature>
<dbReference type="InterPro" id="IPR022211">
    <property type="entry name" value="PHBC_N"/>
</dbReference>
<dbReference type="PANTHER" id="PTHR36837">
    <property type="entry name" value="POLY(3-HYDROXYALKANOATE) POLYMERASE SUBUNIT PHAC"/>
    <property type="match status" value="1"/>
</dbReference>
<sequence>MDDPKDSLDRTLHAGMAWLTRGLSPASLMLAWSDWALHLAVQPARGTQVLMVRPWLMAIEAAIEALKSASGRRAPEPSWSESDRRLSDPAWDTWPFNLYRQSFCAGEQWLHALTEGVPGVDRHHEQVVAFAAQQVHDIFSPANGLASNPQVLQRTAMTGGLNLLQGVQNWAEDLQRTLRRLPPLGAEAFVPGQAVAVTPGKVILRNRLMELIQYSPTTGTVHPEPVLMMSAWIMKYYILDLSPHNSLIRYLVDKGHTVFAISWRNPGAEDRELGIEDYVAHGLMASLDAIRAIVPDSRVHALGYCLGGTLLAIGAAAMARDGDDRLATVTLLAAQTDFTEPGPLGLFIDESQLTFLEDLMARQGYLDARQMAGAFALLRAVDLIWSPMVQNYLLGERAPMTDLMAWNADGTRMPYRMHADYLRHLFLENRLAGGHFSVAGKPVSLGDIKVPMFAVGTRTDHVAPWRSVYKLNLLCDSDIHFVLTDGGHNAGIVSEPGHAHRSYRILRRSANAPYVSPDAYEADAEAVEGSWWPALQAWLAGHSGARRKPPGMGNPRRGLAPICDAPGTYVHSSLPTERKP</sequence>
<dbReference type="EMBL" id="JAUKVY010000013">
    <property type="protein sequence ID" value="MDO1534381.1"/>
    <property type="molecule type" value="Genomic_DNA"/>
</dbReference>
<feature type="domain" description="Poly-beta-hydroxybutyrate polymerase N-terminal" evidence="4">
    <location>
        <begin position="6"/>
        <end position="45"/>
    </location>
</feature>
<evidence type="ECO:0000256" key="2">
    <source>
        <dbReference type="ARBA" id="ARBA00023315"/>
    </source>
</evidence>
<dbReference type="InterPro" id="IPR010941">
    <property type="entry name" value="PhaC_N"/>
</dbReference>
<keyword evidence="5" id="KW-0378">Hydrolase</keyword>
<dbReference type="SUPFAM" id="SSF53474">
    <property type="entry name" value="alpha/beta-Hydrolases"/>
    <property type="match status" value="1"/>
</dbReference>
<keyword evidence="2" id="KW-0012">Acyltransferase</keyword>
<evidence type="ECO:0000313" key="6">
    <source>
        <dbReference type="Proteomes" id="UP001169027"/>
    </source>
</evidence>
<dbReference type="Gene3D" id="3.40.50.1820">
    <property type="entry name" value="alpha/beta hydrolase"/>
    <property type="match status" value="1"/>
</dbReference>
<dbReference type="Pfam" id="PF12551">
    <property type="entry name" value="PHBC_N"/>
    <property type="match status" value="1"/>
</dbReference>
<proteinExistence type="predicted"/>
<dbReference type="InterPro" id="IPR051321">
    <property type="entry name" value="PHA/PHB_synthase"/>
</dbReference>
<evidence type="ECO:0000259" key="4">
    <source>
        <dbReference type="Pfam" id="PF12551"/>
    </source>
</evidence>